<sequence>MHQRQRTVQRRGKTCPRLLLRQNGGRKRSAHTALDRLSAANSICTSRQRHIGPPLSPVSQPPPRVKSQSPLPVTSVLPAFAKSGMIDSRTGSIDSGKTTHYGYNAIVALFPQAATPTRSVKRGQLPASSLGRLLNPRPRGVKNLASHCLHHGAKPTVAGGESGRTTTSHQTLRSFQAAPYHRRNRAPRTWTRASH</sequence>
<dbReference type="Proteomes" id="UP001281614">
    <property type="component" value="Unassembled WGS sequence"/>
</dbReference>
<evidence type="ECO:0000256" key="1">
    <source>
        <dbReference type="SAM" id="MobiDB-lite"/>
    </source>
</evidence>
<feature type="compositionally biased region" description="Polar residues" evidence="1">
    <location>
        <begin position="163"/>
        <end position="173"/>
    </location>
</feature>
<protein>
    <submittedName>
        <fullName evidence="2">Uncharacterized protein</fullName>
    </submittedName>
</protein>
<comment type="caution">
    <text evidence="2">The sequence shown here is derived from an EMBL/GenBank/DDBJ whole genome shotgun (WGS) entry which is preliminary data.</text>
</comment>
<gene>
    <name evidence="2" type="ORF">CKAH01_12607</name>
</gene>
<proteinExistence type="predicted"/>
<keyword evidence="3" id="KW-1185">Reference proteome</keyword>
<dbReference type="EMBL" id="VYYT01000031">
    <property type="protein sequence ID" value="KAK2776083.1"/>
    <property type="molecule type" value="Genomic_DNA"/>
</dbReference>
<accession>A0AAD9YT88</accession>
<reference evidence="2" key="1">
    <citation type="submission" date="2023-02" db="EMBL/GenBank/DDBJ databases">
        <title>Colletotrichum kahawae CIFC_Que2 genome sequencing and assembly.</title>
        <authorList>
            <person name="Baroncelli R."/>
        </authorList>
    </citation>
    <scope>NUCLEOTIDE SEQUENCE</scope>
    <source>
        <strain evidence="2">CIFC_Que2</strain>
    </source>
</reference>
<evidence type="ECO:0000313" key="2">
    <source>
        <dbReference type="EMBL" id="KAK2776083.1"/>
    </source>
</evidence>
<name>A0AAD9YT88_COLKA</name>
<dbReference type="AlphaFoldDB" id="A0AAD9YT88"/>
<feature type="region of interest" description="Disordered" evidence="1">
    <location>
        <begin position="152"/>
        <end position="173"/>
    </location>
</feature>
<feature type="compositionally biased region" description="Pro residues" evidence="1">
    <location>
        <begin position="54"/>
        <end position="64"/>
    </location>
</feature>
<evidence type="ECO:0000313" key="3">
    <source>
        <dbReference type="Proteomes" id="UP001281614"/>
    </source>
</evidence>
<organism evidence="2 3">
    <name type="scientific">Colletotrichum kahawae</name>
    <name type="common">Coffee berry disease fungus</name>
    <dbReference type="NCBI Taxonomy" id="34407"/>
    <lineage>
        <taxon>Eukaryota</taxon>
        <taxon>Fungi</taxon>
        <taxon>Dikarya</taxon>
        <taxon>Ascomycota</taxon>
        <taxon>Pezizomycotina</taxon>
        <taxon>Sordariomycetes</taxon>
        <taxon>Hypocreomycetidae</taxon>
        <taxon>Glomerellales</taxon>
        <taxon>Glomerellaceae</taxon>
        <taxon>Colletotrichum</taxon>
        <taxon>Colletotrichum gloeosporioides species complex</taxon>
    </lineage>
</organism>
<feature type="region of interest" description="Disordered" evidence="1">
    <location>
        <begin position="47"/>
        <end position="71"/>
    </location>
</feature>